<feature type="transmembrane region" description="Helical" evidence="5">
    <location>
        <begin position="20"/>
        <end position="39"/>
    </location>
</feature>
<organism evidence="7 8">
    <name type="scientific">Hibiscus syriacus</name>
    <name type="common">Rose of Sharon</name>
    <dbReference type="NCBI Taxonomy" id="106335"/>
    <lineage>
        <taxon>Eukaryota</taxon>
        <taxon>Viridiplantae</taxon>
        <taxon>Streptophyta</taxon>
        <taxon>Embryophyta</taxon>
        <taxon>Tracheophyta</taxon>
        <taxon>Spermatophyta</taxon>
        <taxon>Magnoliopsida</taxon>
        <taxon>eudicotyledons</taxon>
        <taxon>Gunneridae</taxon>
        <taxon>Pentapetalae</taxon>
        <taxon>rosids</taxon>
        <taxon>malvids</taxon>
        <taxon>Malvales</taxon>
        <taxon>Malvaceae</taxon>
        <taxon>Malvoideae</taxon>
        <taxon>Hibiscus</taxon>
    </lineage>
</organism>
<dbReference type="GO" id="GO:0061630">
    <property type="term" value="F:ubiquitin protein ligase activity"/>
    <property type="evidence" value="ECO:0007669"/>
    <property type="project" value="TreeGrafter"/>
</dbReference>
<accession>A0A6A3A363</accession>
<comment type="caution">
    <text evidence="7">The sequence shown here is derived from an EMBL/GenBank/DDBJ whole genome shotgun (WGS) entry which is preliminary data.</text>
</comment>
<evidence type="ECO:0000256" key="4">
    <source>
        <dbReference type="PROSITE-ProRule" id="PRU00175"/>
    </source>
</evidence>
<protein>
    <recommendedName>
        <fullName evidence="6">RING-type domain-containing protein</fullName>
    </recommendedName>
</protein>
<dbReference type="AlphaFoldDB" id="A0A6A3A363"/>
<dbReference type="EMBL" id="VEPZ02001050">
    <property type="protein sequence ID" value="KAE8697619.1"/>
    <property type="molecule type" value="Genomic_DNA"/>
</dbReference>
<evidence type="ECO:0000256" key="1">
    <source>
        <dbReference type="ARBA" id="ARBA00022723"/>
    </source>
</evidence>
<dbReference type="InterPro" id="IPR013083">
    <property type="entry name" value="Znf_RING/FYVE/PHD"/>
</dbReference>
<name>A0A6A3A363_HIBSY</name>
<keyword evidence="1" id="KW-0479">Metal-binding</keyword>
<dbReference type="InterPro" id="IPR001841">
    <property type="entry name" value="Znf_RING"/>
</dbReference>
<evidence type="ECO:0000313" key="7">
    <source>
        <dbReference type="EMBL" id="KAE8697619.1"/>
    </source>
</evidence>
<dbReference type="PANTHER" id="PTHR45969:SF33">
    <property type="entry name" value="RING ZINC FINGER PROTEIN-RELATED"/>
    <property type="match status" value="1"/>
</dbReference>
<gene>
    <name evidence="7" type="ORF">F3Y22_tig00110616pilonHSYRG00025</name>
</gene>
<proteinExistence type="predicted"/>
<keyword evidence="2 4" id="KW-0863">Zinc-finger</keyword>
<dbReference type="SUPFAM" id="SSF57850">
    <property type="entry name" value="RING/U-box"/>
    <property type="match status" value="1"/>
</dbReference>
<evidence type="ECO:0000313" key="8">
    <source>
        <dbReference type="Proteomes" id="UP000436088"/>
    </source>
</evidence>
<dbReference type="OrthoDB" id="8062037at2759"/>
<dbReference type="SMART" id="SM00184">
    <property type="entry name" value="RING"/>
    <property type="match status" value="1"/>
</dbReference>
<reference evidence="7" key="1">
    <citation type="submission" date="2019-09" db="EMBL/GenBank/DDBJ databases">
        <title>Draft genome information of white flower Hibiscus syriacus.</title>
        <authorList>
            <person name="Kim Y.-M."/>
        </authorList>
    </citation>
    <scope>NUCLEOTIDE SEQUENCE [LARGE SCALE GENOMIC DNA]</scope>
    <source>
        <strain evidence="7">YM2019G1</strain>
    </source>
</reference>
<evidence type="ECO:0000259" key="6">
    <source>
        <dbReference type="PROSITE" id="PS50089"/>
    </source>
</evidence>
<dbReference type="PROSITE" id="PS50089">
    <property type="entry name" value="ZF_RING_2"/>
    <property type="match status" value="1"/>
</dbReference>
<keyword evidence="5" id="KW-1133">Transmembrane helix</keyword>
<keyword evidence="5" id="KW-0472">Membrane</keyword>
<evidence type="ECO:0000256" key="2">
    <source>
        <dbReference type="ARBA" id="ARBA00022771"/>
    </source>
</evidence>
<dbReference type="GO" id="GO:0016567">
    <property type="term" value="P:protein ubiquitination"/>
    <property type="evidence" value="ECO:0007669"/>
    <property type="project" value="TreeGrafter"/>
</dbReference>
<dbReference type="SMART" id="SM00744">
    <property type="entry name" value="RINGv"/>
    <property type="match status" value="1"/>
</dbReference>
<sequence length="168" mass="19524">MGFPVAYSELFLPTLLLRTLILLVYLRRLIFTLFLYLGLPDFLELDIPPPDAADADVSATGHRDTPLWALLFRELLPVVKFSDLVDPPGSCAVCFYDFEGEDEIRRLVNCRHVFHRSCLDRWMGYDQKTCPLCRTNFVPDDMQETFNERFWAASIHEFYGDDSHIHAF</sequence>
<dbReference type="Proteomes" id="UP000436088">
    <property type="component" value="Unassembled WGS sequence"/>
</dbReference>
<dbReference type="PANTHER" id="PTHR45969">
    <property type="entry name" value="RING ZINC FINGER PROTEIN-RELATED"/>
    <property type="match status" value="1"/>
</dbReference>
<dbReference type="Pfam" id="PF13639">
    <property type="entry name" value="zf-RING_2"/>
    <property type="match status" value="1"/>
</dbReference>
<evidence type="ECO:0000256" key="5">
    <source>
        <dbReference type="SAM" id="Phobius"/>
    </source>
</evidence>
<dbReference type="GO" id="GO:0008270">
    <property type="term" value="F:zinc ion binding"/>
    <property type="evidence" value="ECO:0007669"/>
    <property type="project" value="UniProtKB-KW"/>
</dbReference>
<keyword evidence="3" id="KW-0862">Zinc</keyword>
<dbReference type="InterPro" id="IPR011016">
    <property type="entry name" value="Znf_RING-CH"/>
</dbReference>
<feature type="domain" description="RING-type" evidence="6">
    <location>
        <begin position="91"/>
        <end position="134"/>
    </location>
</feature>
<evidence type="ECO:0000256" key="3">
    <source>
        <dbReference type="ARBA" id="ARBA00022833"/>
    </source>
</evidence>
<keyword evidence="8" id="KW-1185">Reference proteome</keyword>
<dbReference type="Gene3D" id="3.30.40.10">
    <property type="entry name" value="Zinc/RING finger domain, C3HC4 (zinc finger)"/>
    <property type="match status" value="1"/>
</dbReference>
<keyword evidence="5" id="KW-0812">Transmembrane</keyword>